<name>X0WHT5_9ZZZZ</name>
<reference evidence="1" key="1">
    <citation type="journal article" date="2014" name="Front. Microbiol.">
        <title>High frequency of phylogenetically diverse reductive dehalogenase-homologous genes in deep subseafloor sedimentary metagenomes.</title>
        <authorList>
            <person name="Kawai M."/>
            <person name="Futagami T."/>
            <person name="Toyoda A."/>
            <person name="Takaki Y."/>
            <person name="Nishi S."/>
            <person name="Hori S."/>
            <person name="Arai W."/>
            <person name="Tsubouchi T."/>
            <person name="Morono Y."/>
            <person name="Uchiyama I."/>
            <person name="Ito T."/>
            <person name="Fujiyama A."/>
            <person name="Inagaki F."/>
            <person name="Takami H."/>
        </authorList>
    </citation>
    <scope>NUCLEOTIDE SEQUENCE</scope>
    <source>
        <strain evidence="1">Expedition CK06-06</strain>
    </source>
</reference>
<dbReference type="EMBL" id="BARS01020874">
    <property type="protein sequence ID" value="GAG12266.1"/>
    <property type="molecule type" value="Genomic_DNA"/>
</dbReference>
<evidence type="ECO:0000313" key="1">
    <source>
        <dbReference type="EMBL" id="GAG12266.1"/>
    </source>
</evidence>
<organism evidence="1">
    <name type="scientific">marine sediment metagenome</name>
    <dbReference type="NCBI Taxonomy" id="412755"/>
    <lineage>
        <taxon>unclassified sequences</taxon>
        <taxon>metagenomes</taxon>
        <taxon>ecological metagenomes</taxon>
    </lineage>
</organism>
<sequence>VGEWRALGLTPMAAAEGTFLYAIGGWSGRYLSAVQAYRATYRVYLP</sequence>
<feature type="non-terminal residue" evidence="1">
    <location>
        <position position="1"/>
    </location>
</feature>
<comment type="caution">
    <text evidence="1">The sequence shown here is derived from an EMBL/GenBank/DDBJ whole genome shotgun (WGS) entry which is preliminary data.</text>
</comment>
<accession>X0WHT5</accession>
<proteinExistence type="predicted"/>
<dbReference type="AlphaFoldDB" id="X0WHT5"/>
<gene>
    <name evidence="1" type="ORF">S01H1_33614</name>
</gene>
<protein>
    <submittedName>
        <fullName evidence="1">Uncharacterized protein</fullName>
    </submittedName>
</protein>